<evidence type="ECO:0000256" key="1">
    <source>
        <dbReference type="SAM" id="MobiDB-lite"/>
    </source>
</evidence>
<reference evidence="2 3" key="1">
    <citation type="journal article" date="2024" name="Science">
        <title>Giant polyketide synthase enzymes in the biosynthesis of giant marine polyether toxins.</title>
        <authorList>
            <person name="Fallon T.R."/>
            <person name="Shende V.V."/>
            <person name="Wierzbicki I.H."/>
            <person name="Pendleton A.L."/>
            <person name="Watervoot N.F."/>
            <person name="Auber R.P."/>
            <person name="Gonzalez D.J."/>
            <person name="Wisecaver J.H."/>
            <person name="Moore B.S."/>
        </authorList>
    </citation>
    <scope>NUCLEOTIDE SEQUENCE [LARGE SCALE GENOMIC DNA]</scope>
    <source>
        <strain evidence="2 3">12B1</strain>
    </source>
</reference>
<proteinExistence type="predicted"/>
<accession>A0AB34IX49</accession>
<gene>
    <name evidence="2" type="ORF">AB1Y20_007270</name>
</gene>
<evidence type="ECO:0008006" key="4">
    <source>
        <dbReference type="Google" id="ProtNLM"/>
    </source>
</evidence>
<feature type="region of interest" description="Disordered" evidence="1">
    <location>
        <begin position="299"/>
        <end position="327"/>
    </location>
</feature>
<dbReference type="Proteomes" id="UP001515480">
    <property type="component" value="Unassembled WGS sequence"/>
</dbReference>
<organism evidence="2 3">
    <name type="scientific">Prymnesium parvum</name>
    <name type="common">Toxic golden alga</name>
    <dbReference type="NCBI Taxonomy" id="97485"/>
    <lineage>
        <taxon>Eukaryota</taxon>
        <taxon>Haptista</taxon>
        <taxon>Haptophyta</taxon>
        <taxon>Prymnesiophyceae</taxon>
        <taxon>Prymnesiales</taxon>
        <taxon>Prymnesiaceae</taxon>
        <taxon>Prymnesium</taxon>
    </lineage>
</organism>
<evidence type="ECO:0000313" key="2">
    <source>
        <dbReference type="EMBL" id="KAL1507653.1"/>
    </source>
</evidence>
<keyword evidence="3" id="KW-1185">Reference proteome</keyword>
<dbReference type="EMBL" id="JBGBPQ010000017">
    <property type="protein sequence ID" value="KAL1507653.1"/>
    <property type="molecule type" value="Genomic_DNA"/>
</dbReference>
<evidence type="ECO:0000313" key="3">
    <source>
        <dbReference type="Proteomes" id="UP001515480"/>
    </source>
</evidence>
<protein>
    <recommendedName>
        <fullName evidence="4">Sfi1 spindle body domain-containing protein</fullName>
    </recommendedName>
</protein>
<comment type="caution">
    <text evidence="2">The sequence shown here is derived from an EMBL/GenBank/DDBJ whole genome shotgun (WGS) entry which is preliminary data.</text>
</comment>
<sequence>MGAERKWWEHGVTAQEVEAGPGAGCKLGGAMSHAKAARGERCSEASPLTQRQLRKLQEQIEALQGVFFRWAFLAARQATRPAVCGGRHAAPSRATPSCAQAAVGELSVRRDTSRARGCLREWELATRGPQLQQDLLRLAVLWEYRRVQSVCMRTWRVVARLRRARLAASESLLRIGSRARLGAWLRWWMARTRDGMKLQHTDLSIHHAQVIVRWSATQLVDAFFLWRRVSASWSHVRSRVSGVLVQWFHGQLVHATRRWAGEARVRSRVLLLLRLWRSTAMLATFSQWRARSHSARRAQALLSSAEPPTPPPHHPSPRHAQAMGEAAAAAADLRRAEGAWRSLARRAARARRSRLAHAAARRSLRAAALSAWRAAAAAARLLAAAAAAAARARLSRRLRAVQAAAAAAAAARGERIGERALAQWRHVARGRALRGAFVRWGGALLPLRDGLVGASSRGERKRKADAWRLWVRTQRAEALLARARREAGRLPRRGAWRRWRCAALLWTQRGERDRLGGLAISLHRWARAAARSNMAMRARAACLQAWWRIWRRALFGQRLQLRVRATAFQAIAAVSASRRLLNSRAGQTSQSLTLVQLRHAWAAWVRHCYNPTPSSTWTTIAVSFRIWARVLSRSYHARLLVLHACAHYQAKICRACLYTWCFNVWRTSHWVQDQSEAPICALVAHRLRAHRRGERMFGRIRADEISTALVDVN</sequence>
<name>A0AB34IX49_PRYPA</name>
<dbReference type="AlphaFoldDB" id="A0AB34IX49"/>
<feature type="compositionally biased region" description="Low complexity" evidence="1">
    <location>
        <begin position="318"/>
        <end position="327"/>
    </location>
</feature>